<keyword evidence="4" id="KW-1185">Reference proteome</keyword>
<dbReference type="AlphaFoldDB" id="A0A8I0EWK8"/>
<organism evidence="2 5">
    <name type="scientific">Aeromicrobium senzhongii</name>
    <dbReference type="NCBI Taxonomy" id="2663859"/>
    <lineage>
        <taxon>Bacteria</taxon>
        <taxon>Bacillati</taxon>
        <taxon>Actinomycetota</taxon>
        <taxon>Actinomycetes</taxon>
        <taxon>Propionibacteriales</taxon>
        <taxon>Nocardioidaceae</taxon>
        <taxon>Aeromicrobium</taxon>
    </lineage>
</organism>
<evidence type="ECO:0000313" key="4">
    <source>
        <dbReference type="Proteomes" id="UP000515871"/>
    </source>
</evidence>
<dbReference type="Pfam" id="PF02622">
    <property type="entry name" value="DUF179"/>
    <property type="match status" value="1"/>
</dbReference>
<dbReference type="SUPFAM" id="SSF143456">
    <property type="entry name" value="VC0467-like"/>
    <property type="match status" value="1"/>
</dbReference>
<dbReference type="RefSeq" id="WP_154596698.1">
    <property type="nucleotide sequence ID" value="NZ_CP060587.1"/>
</dbReference>
<protein>
    <submittedName>
        <fullName evidence="2">YqgE/AlgH family protein</fullName>
    </submittedName>
</protein>
<name>A0A8I0EWK8_9ACTN</name>
<dbReference type="PANTHER" id="PTHR30327:SF1">
    <property type="entry name" value="UPF0301 PROTEIN YQGE"/>
    <property type="match status" value="1"/>
</dbReference>
<dbReference type="NCBIfam" id="NF001270">
    <property type="entry name" value="PRK00228.2-2"/>
    <property type="match status" value="1"/>
</dbReference>
<sequence length="183" mass="19563">MASVRGQLLVATSAIEAGPFWRSVVYVLDHDEDGALGVIVNRPTESDVDEVLPDWGDVANAPGRLFEGGPVGMDSALAVGVVTDVSMRPIGWRQTAGRVGLVDLDAPPPGGGELLGLRVFAGYAGWSPEQLETEIEAGAWLVLPAQDADLISPTPELLWTEVLRRQRGEVRFWANLPDDPGLN</sequence>
<evidence type="ECO:0000256" key="1">
    <source>
        <dbReference type="ARBA" id="ARBA00009600"/>
    </source>
</evidence>
<gene>
    <name evidence="3" type="ORF">H9L21_12015</name>
    <name evidence="2" type="ORF">IBG24_08585</name>
</gene>
<dbReference type="EMBL" id="CP060587">
    <property type="protein sequence ID" value="QNL93820.1"/>
    <property type="molecule type" value="Genomic_DNA"/>
</dbReference>
<evidence type="ECO:0000313" key="3">
    <source>
        <dbReference type="EMBL" id="QNL93820.1"/>
    </source>
</evidence>
<dbReference type="Proteomes" id="UP000620591">
    <property type="component" value="Unassembled WGS sequence"/>
</dbReference>
<dbReference type="PANTHER" id="PTHR30327">
    <property type="entry name" value="UNCHARACTERIZED PROTEIN YQGE"/>
    <property type="match status" value="1"/>
</dbReference>
<proteinExistence type="inferred from homology"/>
<reference evidence="2" key="1">
    <citation type="submission" date="2020-09" db="EMBL/GenBank/DDBJ databases">
        <title>Novel species in genus Aeromicrobium.</title>
        <authorList>
            <person name="Zhang G."/>
        </authorList>
    </citation>
    <scope>NUCLEOTIDE SEQUENCE</scope>
    <source>
        <strain evidence="3">Zg-629</strain>
        <strain evidence="4">zg-629</strain>
        <strain evidence="2">Zg-636</strain>
    </source>
</reference>
<dbReference type="Gene3D" id="3.40.1740.10">
    <property type="entry name" value="VC0467-like"/>
    <property type="match status" value="1"/>
</dbReference>
<evidence type="ECO:0000313" key="5">
    <source>
        <dbReference type="Proteomes" id="UP000620591"/>
    </source>
</evidence>
<evidence type="ECO:0000313" key="2">
    <source>
        <dbReference type="EMBL" id="MBC9226370.1"/>
    </source>
</evidence>
<accession>A0A8I0EWK8</accession>
<dbReference type="EMBL" id="JACTVM010000002">
    <property type="protein sequence ID" value="MBC9226370.1"/>
    <property type="molecule type" value="Genomic_DNA"/>
</dbReference>
<comment type="similarity">
    <text evidence="1">Belongs to the UPF0301 (AlgH) family.</text>
</comment>
<dbReference type="GO" id="GO:0005829">
    <property type="term" value="C:cytosol"/>
    <property type="evidence" value="ECO:0007669"/>
    <property type="project" value="TreeGrafter"/>
</dbReference>
<dbReference type="Proteomes" id="UP000515871">
    <property type="component" value="Chromosome"/>
</dbReference>
<dbReference type="InterPro" id="IPR003774">
    <property type="entry name" value="AlgH-like"/>
</dbReference>